<dbReference type="AlphaFoldDB" id="X1L3N9"/>
<evidence type="ECO:0000313" key="2">
    <source>
        <dbReference type="EMBL" id="GAI13588.1"/>
    </source>
</evidence>
<dbReference type="InterPro" id="IPR019494">
    <property type="entry name" value="FIST_C"/>
</dbReference>
<name>X1L3N9_9ZZZZ</name>
<comment type="caution">
    <text evidence="2">The sequence shown here is derived from an EMBL/GenBank/DDBJ whole genome shotgun (WGS) entry which is preliminary data.</text>
</comment>
<feature type="domain" description="FIST C-domain" evidence="1">
    <location>
        <begin position="2"/>
        <end position="106"/>
    </location>
</feature>
<dbReference type="SMART" id="SM01204">
    <property type="entry name" value="FIST_C"/>
    <property type="match status" value="1"/>
</dbReference>
<gene>
    <name evidence="2" type="ORF">S06H3_11111</name>
</gene>
<reference evidence="2" key="1">
    <citation type="journal article" date="2014" name="Front. Microbiol.">
        <title>High frequency of phylogenetically diverse reductive dehalogenase-homologous genes in deep subseafloor sedimentary metagenomes.</title>
        <authorList>
            <person name="Kawai M."/>
            <person name="Futagami T."/>
            <person name="Toyoda A."/>
            <person name="Takaki Y."/>
            <person name="Nishi S."/>
            <person name="Hori S."/>
            <person name="Arai W."/>
            <person name="Tsubouchi T."/>
            <person name="Morono Y."/>
            <person name="Uchiyama I."/>
            <person name="Ito T."/>
            <person name="Fujiyama A."/>
            <person name="Inagaki F."/>
            <person name="Takami H."/>
        </authorList>
    </citation>
    <scope>NUCLEOTIDE SEQUENCE</scope>
    <source>
        <strain evidence="2">Expedition CK06-06</strain>
    </source>
</reference>
<organism evidence="2">
    <name type="scientific">marine sediment metagenome</name>
    <dbReference type="NCBI Taxonomy" id="412755"/>
    <lineage>
        <taxon>unclassified sequences</taxon>
        <taxon>metagenomes</taxon>
        <taxon>ecological metagenomes</taxon>
    </lineage>
</organism>
<protein>
    <recommendedName>
        <fullName evidence="1">FIST C-domain domain-containing protein</fullName>
    </recommendedName>
</protein>
<feature type="non-terminal residue" evidence="2">
    <location>
        <position position="1"/>
    </location>
</feature>
<dbReference type="Pfam" id="PF10442">
    <property type="entry name" value="FIST_C"/>
    <property type="match status" value="1"/>
</dbReference>
<dbReference type="EMBL" id="BARV01005302">
    <property type="protein sequence ID" value="GAI13588.1"/>
    <property type="molecule type" value="Genomic_DNA"/>
</dbReference>
<proteinExistence type="predicted"/>
<sequence>RYLIRHLRAPTPERGMISYGEIPKESMISIMMEHPETITKSAEEAAREAVSKMGNKKVRAAIIFDCVSRASVLKERANEEVEVIRKVLGKDVPVFGFYAYGEIGAPEGGKPELNNKTVIVYTIGE</sequence>
<accession>X1L3N9</accession>
<evidence type="ECO:0000259" key="1">
    <source>
        <dbReference type="SMART" id="SM01204"/>
    </source>
</evidence>